<evidence type="ECO:0000256" key="2">
    <source>
        <dbReference type="SAM" id="Phobius"/>
    </source>
</evidence>
<dbReference type="AlphaFoldDB" id="A0A562T2A2"/>
<evidence type="ECO:0000313" key="4">
    <source>
        <dbReference type="EMBL" id="TWI86966.1"/>
    </source>
</evidence>
<comment type="caution">
    <text evidence="4">The sequence shown here is derived from an EMBL/GenBank/DDBJ whole genome shotgun (WGS) entry which is preliminary data.</text>
</comment>
<feature type="domain" description="CHAT" evidence="3">
    <location>
        <begin position="590"/>
        <end position="855"/>
    </location>
</feature>
<dbReference type="SUPFAM" id="SSF48452">
    <property type="entry name" value="TPR-like"/>
    <property type="match status" value="2"/>
</dbReference>
<dbReference type="PROSITE" id="PS50005">
    <property type="entry name" value="TPR"/>
    <property type="match status" value="1"/>
</dbReference>
<dbReference type="Pfam" id="PF12770">
    <property type="entry name" value="CHAT"/>
    <property type="match status" value="1"/>
</dbReference>
<dbReference type="Gene3D" id="1.25.40.10">
    <property type="entry name" value="Tetratricopeptide repeat domain"/>
    <property type="match status" value="2"/>
</dbReference>
<evidence type="ECO:0000259" key="3">
    <source>
        <dbReference type="Pfam" id="PF12770"/>
    </source>
</evidence>
<keyword evidence="5" id="KW-1185">Reference proteome</keyword>
<feature type="repeat" description="TPR" evidence="1">
    <location>
        <begin position="40"/>
        <end position="73"/>
    </location>
</feature>
<dbReference type="InterPro" id="IPR011990">
    <property type="entry name" value="TPR-like_helical_dom_sf"/>
</dbReference>
<keyword evidence="2" id="KW-1133">Transmembrane helix</keyword>
<feature type="transmembrane region" description="Helical" evidence="2">
    <location>
        <begin position="871"/>
        <end position="891"/>
    </location>
</feature>
<keyword evidence="2" id="KW-0812">Transmembrane</keyword>
<dbReference type="SMART" id="SM00028">
    <property type="entry name" value="TPR"/>
    <property type="match status" value="5"/>
</dbReference>
<reference evidence="4 5" key="1">
    <citation type="journal article" date="2013" name="Stand. Genomic Sci.">
        <title>Genomic Encyclopedia of Type Strains, Phase I: The one thousand microbial genomes (KMG-I) project.</title>
        <authorList>
            <person name="Kyrpides N.C."/>
            <person name="Woyke T."/>
            <person name="Eisen J.A."/>
            <person name="Garrity G."/>
            <person name="Lilburn T.G."/>
            <person name="Beck B.J."/>
            <person name="Whitman W.B."/>
            <person name="Hugenholtz P."/>
            <person name="Klenk H.P."/>
        </authorList>
    </citation>
    <scope>NUCLEOTIDE SEQUENCE [LARGE SCALE GENOMIC DNA]</scope>
    <source>
        <strain evidence="4 5">DSM 13484</strain>
    </source>
</reference>
<evidence type="ECO:0000313" key="5">
    <source>
        <dbReference type="Proteomes" id="UP000316778"/>
    </source>
</evidence>
<dbReference type="Pfam" id="PF13181">
    <property type="entry name" value="TPR_8"/>
    <property type="match status" value="1"/>
</dbReference>
<name>A0A562T2A2_CHIJA</name>
<sequence length="895" mass="102398">MREIVAVEQSNEPPAQSMQKLQRLLSLHIRCSTARDSIRARILHRLGSAYRATGDVEKAIRYAREAADINSAGTPGAQRSFLTHSLFNLGLYYERLYLLAEANSYFDSCITVGLQFPEKTYIALMAYERKAFCFWEAADYQKSIETADKGILLAREMKDTSFEVSMMLQKAQAQLYLDDVAAAESTMQQPLRFFTSGREISDERLAVICSIYGRLLGKKKSAYAAITYYRKAIALNLRCKNLIQAVRNIIDLGYYIYDRELNNPQRAIACYMQGIELARQAKDAYLLSGLYNNVGALYAGRKAHRKALLYYQKGLAAMPIPFKDTVLQHNPSTDMLKMVGNDYFVYTLLANKAEAMLELYRTEGDASLLHAALGTFRVADKMVDQMRRRQYSEHSKLFWREKIKGMYEMAIETCYQLDRPEMAFFFFERSRAILLNDKLNELGAQKYLAPSDVARERQLRVKLFSLRQQLSILEESTPAYNMLRQQLFATAEELEKYLGTLEEKYPVYYQYKYDTTVYTVGDIRARCLRDNQSLVEYFNSDSLIYTLMINADTITLSKHHFKNYNAVVRELLALCSDKSTLNLQYIRYRQLAGQLHDSLFRPLHIPPGRVIISQDDQFVPFELLLTDPAVSTSFLLKKYVFSYTYSASYLMRYSDESMSLQSSLLGIAPVHYESRLQKPALADADRSLKKIASHFSSATFLIKEAATKRRFFGSLPLYPIVHLYSHADADSLVQEPVIYFRDSTLRLTELQLLGNVQTKMIVLSACNTGTGKNIRGEGIFSLARGFAGAGIPMTVTNLWQIDNKATYQLMELFYKYLNEGMDGDEALNKAKLEFLQQNDRTYELPYFWASCIFIGKAGKLQQEKKTATGKLKYGIAVALAIILGLAIFYRYGKMR</sequence>
<keyword evidence="1" id="KW-0802">TPR repeat</keyword>
<dbReference type="EMBL" id="VLLG01000004">
    <property type="protein sequence ID" value="TWI86966.1"/>
    <property type="molecule type" value="Genomic_DNA"/>
</dbReference>
<protein>
    <submittedName>
        <fullName evidence="4">CHAT domain-containing protein</fullName>
    </submittedName>
</protein>
<dbReference type="PANTHER" id="PTHR10098:SF108">
    <property type="entry name" value="TETRATRICOPEPTIDE REPEAT PROTEIN 28"/>
    <property type="match status" value="1"/>
</dbReference>
<keyword evidence="2" id="KW-0472">Membrane</keyword>
<dbReference type="InterPro" id="IPR019734">
    <property type="entry name" value="TPR_rpt"/>
</dbReference>
<dbReference type="InterPro" id="IPR024983">
    <property type="entry name" value="CHAT_dom"/>
</dbReference>
<gene>
    <name evidence="4" type="ORF">LX66_4233</name>
</gene>
<proteinExistence type="predicted"/>
<accession>A0A562T2A2</accession>
<dbReference type="Proteomes" id="UP000316778">
    <property type="component" value="Unassembled WGS sequence"/>
</dbReference>
<evidence type="ECO:0000256" key="1">
    <source>
        <dbReference type="PROSITE-ProRule" id="PRU00339"/>
    </source>
</evidence>
<organism evidence="4 5">
    <name type="scientific">Chitinophaga japonensis</name>
    <name type="common">Flexibacter japonensis</name>
    <dbReference type="NCBI Taxonomy" id="104662"/>
    <lineage>
        <taxon>Bacteria</taxon>
        <taxon>Pseudomonadati</taxon>
        <taxon>Bacteroidota</taxon>
        <taxon>Chitinophagia</taxon>
        <taxon>Chitinophagales</taxon>
        <taxon>Chitinophagaceae</taxon>
        <taxon>Chitinophaga</taxon>
    </lineage>
</organism>
<dbReference type="PANTHER" id="PTHR10098">
    <property type="entry name" value="RAPSYN-RELATED"/>
    <property type="match status" value="1"/>
</dbReference>